<dbReference type="EMBL" id="MGHD01000022">
    <property type="protein sequence ID" value="OGM59286.1"/>
    <property type="molecule type" value="Genomic_DNA"/>
</dbReference>
<reference evidence="1 2" key="1">
    <citation type="journal article" date="2016" name="Nat. Commun.">
        <title>Thousands of microbial genomes shed light on interconnected biogeochemical processes in an aquifer system.</title>
        <authorList>
            <person name="Anantharaman K."/>
            <person name="Brown C.T."/>
            <person name="Hug L.A."/>
            <person name="Sharon I."/>
            <person name="Castelle C.J."/>
            <person name="Probst A.J."/>
            <person name="Thomas B.C."/>
            <person name="Singh A."/>
            <person name="Wilkins M.J."/>
            <person name="Karaoz U."/>
            <person name="Brodie E.L."/>
            <person name="Williams K.H."/>
            <person name="Hubbard S.S."/>
            <person name="Banfield J.F."/>
        </authorList>
    </citation>
    <scope>NUCLEOTIDE SEQUENCE [LARGE SCALE GENOMIC DNA]</scope>
</reference>
<evidence type="ECO:0008006" key="3">
    <source>
        <dbReference type="Google" id="ProtNLM"/>
    </source>
</evidence>
<sequence length="94" mass="11201">MISFIKKHKIILIFLILATTLRLVSINQSLWLDEAIGAIEVRDNSYTHLFFEFSKFDNHPPLYYLLLKFWSGLFGYSEASLRFPRFCLVSERYF</sequence>
<accession>A0A1F8B5I0</accession>
<gene>
    <name evidence="1" type="ORF">A2892_05485</name>
</gene>
<proteinExistence type="predicted"/>
<comment type="caution">
    <text evidence="1">The sequence shown here is derived from an EMBL/GenBank/DDBJ whole genome shotgun (WGS) entry which is preliminary data.</text>
</comment>
<evidence type="ECO:0000313" key="1">
    <source>
        <dbReference type="EMBL" id="OGM59286.1"/>
    </source>
</evidence>
<organism evidence="1 2">
    <name type="scientific">Candidatus Woesebacteria bacterium RIFCSPLOWO2_01_FULL_39_10b</name>
    <dbReference type="NCBI Taxonomy" id="1802517"/>
    <lineage>
        <taxon>Bacteria</taxon>
        <taxon>Candidatus Woeseibacteriota</taxon>
    </lineage>
</organism>
<dbReference type="Proteomes" id="UP000176404">
    <property type="component" value="Unassembled WGS sequence"/>
</dbReference>
<dbReference type="AlphaFoldDB" id="A0A1F8B5I0"/>
<name>A0A1F8B5I0_9BACT</name>
<dbReference type="STRING" id="1802517.A2892_05485"/>
<protein>
    <recommendedName>
        <fullName evidence="3">Glycosyltransferase RgtA/B/C/D-like domain-containing protein</fullName>
    </recommendedName>
</protein>
<evidence type="ECO:0000313" key="2">
    <source>
        <dbReference type="Proteomes" id="UP000176404"/>
    </source>
</evidence>